<sequence length="220" mass="24089">MPTREAQQAAANAAMDAWEHVPWPEGLLSYSCLLGEDGTTVTHYSQWTGDEALQLFRRNDPPERVQGILAAVPGIERHGVVTYRPFRDFVVEGPSEPPGCIVTVDITFEGPDPERQQRWVEAVLEAAATGSRAQSGLLAAHFHLSTDGMRVLNLAEWTDAAAHRAFLESSTTTPASASPQWHRVMHFPGLKGNGATGTPSWAQARRHLPYRGLFLPPTTT</sequence>
<reference evidence="2 3" key="2">
    <citation type="submission" date="2016-12" db="EMBL/GenBank/DDBJ databases">
        <title>Draft Genome Sequence of Cystobacter ferrugineus Strain Cbfe23.</title>
        <authorList>
            <person name="Akbar S."/>
            <person name="Dowd S.E."/>
            <person name="Stevens D.C."/>
        </authorList>
    </citation>
    <scope>NUCLEOTIDE SEQUENCE [LARGE SCALE GENOMIC DNA]</scope>
    <source>
        <strain evidence="2 3">Cbfe23</strain>
    </source>
</reference>
<evidence type="ECO:0000313" key="2">
    <source>
        <dbReference type="EMBL" id="OJH33978.1"/>
    </source>
</evidence>
<dbReference type="Pfam" id="PF03992">
    <property type="entry name" value="ABM"/>
    <property type="match status" value="1"/>
</dbReference>
<dbReference type="InterPro" id="IPR007138">
    <property type="entry name" value="ABM_dom"/>
</dbReference>
<dbReference type="RefSeq" id="WP_071904965.1">
    <property type="nucleotide sequence ID" value="NZ_MPIN01000024.1"/>
</dbReference>
<feature type="domain" description="ABM" evidence="1">
    <location>
        <begin position="102"/>
        <end position="170"/>
    </location>
</feature>
<dbReference type="Gene3D" id="3.30.70.100">
    <property type="match status" value="2"/>
</dbReference>
<dbReference type="Proteomes" id="UP000182229">
    <property type="component" value="Unassembled WGS sequence"/>
</dbReference>
<dbReference type="InterPro" id="IPR011008">
    <property type="entry name" value="Dimeric_a/b-barrel"/>
</dbReference>
<proteinExistence type="predicted"/>
<dbReference type="EMBL" id="MPIN01000024">
    <property type="protein sequence ID" value="OJH33978.1"/>
    <property type="molecule type" value="Genomic_DNA"/>
</dbReference>
<organism evidence="2 3">
    <name type="scientific">Cystobacter ferrugineus</name>
    <dbReference type="NCBI Taxonomy" id="83449"/>
    <lineage>
        <taxon>Bacteria</taxon>
        <taxon>Pseudomonadati</taxon>
        <taxon>Myxococcota</taxon>
        <taxon>Myxococcia</taxon>
        <taxon>Myxococcales</taxon>
        <taxon>Cystobacterineae</taxon>
        <taxon>Archangiaceae</taxon>
        <taxon>Cystobacter</taxon>
    </lineage>
</organism>
<name>A0A1L9AVE8_9BACT</name>
<dbReference type="STRING" id="83449.BON30_45825"/>
<protein>
    <recommendedName>
        <fullName evidence="1">ABM domain-containing protein</fullName>
    </recommendedName>
</protein>
<accession>A0A1L9AVE8</accession>
<evidence type="ECO:0000313" key="3">
    <source>
        <dbReference type="Proteomes" id="UP000182229"/>
    </source>
</evidence>
<dbReference type="SUPFAM" id="SSF54909">
    <property type="entry name" value="Dimeric alpha+beta barrel"/>
    <property type="match status" value="2"/>
</dbReference>
<gene>
    <name evidence="2" type="ORF">BON30_45825</name>
</gene>
<evidence type="ECO:0000259" key="1">
    <source>
        <dbReference type="Pfam" id="PF03992"/>
    </source>
</evidence>
<comment type="caution">
    <text evidence="2">The sequence shown here is derived from an EMBL/GenBank/DDBJ whole genome shotgun (WGS) entry which is preliminary data.</text>
</comment>
<reference evidence="3" key="1">
    <citation type="submission" date="2016-11" db="EMBL/GenBank/DDBJ databases">
        <authorList>
            <person name="Shukria A."/>
            <person name="Stevens D.C."/>
        </authorList>
    </citation>
    <scope>NUCLEOTIDE SEQUENCE [LARGE SCALE GENOMIC DNA]</scope>
    <source>
        <strain evidence="3">Cbfe23</strain>
    </source>
</reference>
<dbReference type="AlphaFoldDB" id="A0A1L9AVE8"/>
<keyword evidence="3" id="KW-1185">Reference proteome</keyword>